<dbReference type="EMBL" id="CP069114">
    <property type="protein sequence ID" value="QSS63713.1"/>
    <property type="molecule type" value="Genomic_DNA"/>
</dbReference>
<feature type="region of interest" description="Disordered" evidence="1">
    <location>
        <begin position="101"/>
        <end position="139"/>
    </location>
</feature>
<dbReference type="Pfam" id="PF25545">
    <property type="entry name" value="DUF7924"/>
    <property type="match status" value="1"/>
</dbReference>
<dbReference type="PANTHER" id="PTHR42470">
    <property type="entry name" value="VAST DOMAIN-CONTAINING PROTEIN"/>
    <property type="match status" value="1"/>
</dbReference>
<dbReference type="PANTHER" id="PTHR42470:SF2">
    <property type="match status" value="1"/>
</dbReference>
<evidence type="ECO:0000259" key="2">
    <source>
        <dbReference type="Pfam" id="PF25545"/>
    </source>
</evidence>
<gene>
    <name evidence="3" type="ORF">I7I51_00772</name>
</gene>
<reference evidence="3" key="1">
    <citation type="submission" date="2021-01" db="EMBL/GenBank/DDBJ databases">
        <title>Chromosome-level genome assembly of a human fungal pathogen reveals clustering of transcriptionally co-regulated genes.</title>
        <authorList>
            <person name="Voorhies M."/>
            <person name="Cohen S."/>
            <person name="Shea T.P."/>
            <person name="Petrus S."/>
            <person name="Munoz J.F."/>
            <person name="Poplawski S."/>
            <person name="Goldman W.E."/>
            <person name="Michael T."/>
            <person name="Cuomo C.A."/>
            <person name="Sil A."/>
            <person name="Beyhan S."/>
        </authorList>
    </citation>
    <scope>NUCLEOTIDE SEQUENCE</scope>
    <source>
        <strain evidence="3">WU24</strain>
    </source>
</reference>
<evidence type="ECO:0000313" key="3">
    <source>
        <dbReference type="EMBL" id="QSS63713.1"/>
    </source>
</evidence>
<accession>A0A8A1MGC0</accession>
<dbReference type="VEuPathDB" id="FungiDB:I7I51_00772"/>
<dbReference type="OrthoDB" id="5132737at2759"/>
<evidence type="ECO:0000313" key="4">
    <source>
        <dbReference type="Proteomes" id="UP000663671"/>
    </source>
</evidence>
<name>A0A8A1MGC0_AJECA</name>
<proteinExistence type="predicted"/>
<feature type="domain" description="DUF7924" evidence="2">
    <location>
        <begin position="2"/>
        <end position="53"/>
    </location>
</feature>
<dbReference type="AlphaFoldDB" id="A0A8A1MGC0"/>
<dbReference type="InterPro" id="IPR057684">
    <property type="entry name" value="DUF7924"/>
</dbReference>
<protein>
    <recommendedName>
        <fullName evidence="2">DUF7924 domain-containing protein</fullName>
    </recommendedName>
</protein>
<sequence length="139" mass="15593">MIDGDKTSYYCHPIHEFCLAALDGKERWTSYKFMMGLYDDWASSHFKRLCSAIDQLPEINLDVSQQSEILPPYELGFSESTGLSRGIKGIDVQGSSFTSVLEKEAQPPLSDSQVPPSGPTRGNEMKSSKAFKLPQKRRK</sequence>
<organism evidence="3 4">
    <name type="scientific">Ajellomyces capsulatus</name>
    <name type="common">Darling's disease fungus</name>
    <name type="synonym">Histoplasma capsulatum</name>
    <dbReference type="NCBI Taxonomy" id="5037"/>
    <lineage>
        <taxon>Eukaryota</taxon>
        <taxon>Fungi</taxon>
        <taxon>Dikarya</taxon>
        <taxon>Ascomycota</taxon>
        <taxon>Pezizomycotina</taxon>
        <taxon>Eurotiomycetes</taxon>
        <taxon>Eurotiomycetidae</taxon>
        <taxon>Onygenales</taxon>
        <taxon>Ajellomycetaceae</taxon>
        <taxon>Histoplasma</taxon>
    </lineage>
</organism>
<dbReference type="Proteomes" id="UP000663671">
    <property type="component" value="Chromosome 1"/>
</dbReference>
<evidence type="ECO:0000256" key="1">
    <source>
        <dbReference type="SAM" id="MobiDB-lite"/>
    </source>
</evidence>